<proteinExistence type="predicted"/>
<dbReference type="EMBL" id="SNYH01000005">
    <property type="protein sequence ID" value="TDQ23829.1"/>
    <property type="molecule type" value="Genomic_DNA"/>
</dbReference>
<reference evidence="1 2" key="1">
    <citation type="submission" date="2019-03" db="EMBL/GenBank/DDBJ databases">
        <title>Genomic Encyclopedia of Type Strains, Phase III (KMG-III): the genomes of soil and plant-associated and newly described type strains.</title>
        <authorList>
            <person name="Whitman W."/>
        </authorList>
    </citation>
    <scope>NUCLEOTIDE SEQUENCE [LARGE SCALE GENOMIC DNA]</scope>
    <source>
        <strain evidence="1 2">CECT 8283</strain>
    </source>
</reference>
<evidence type="ECO:0000313" key="2">
    <source>
        <dbReference type="Proteomes" id="UP000295390"/>
    </source>
</evidence>
<keyword evidence="2" id="KW-1185">Reference proteome</keyword>
<dbReference type="Proteomes" id="UP000295390">
    <property type="component" value="Unassembled WGS sequence"/>
</dbReference>
<dbReference type="RefSeq" id="WP_133536983.1">
    <property type="nucleotide sequence ID" value="NZ_SNYH01000005.1"/>
</dbReference>
<dbReference type="AlphaFoldDB" id="A0A4R6TBM3"/>
<accession>A0A4R6TBM3</accession>
<organism evidence="1 2">
    <name type="scientific">Tenacibaculum caenipelagi</name>
    <dbReference type="NCBI Taxonomy" id="1325435"/>
    <lineage>
        <taxon>Bacteria</taxon>
        <taxon>Pseudomonadati</taxon>
        <taxon>Bacteroidota</taxon>
        <taxon>Flavobacteriia</taxon>
        <taxon>Flavobacteriales</taxon>
        <taxon>Flavobacteriaceae</taxon>
        <taxon>Tenacibaculum</taxon>
    </lineage>
</organism>
<dbReference type="InterPro" id="IPR024211">
    <property type="entry name" value="DUF3841"/>
</dbReference>
<sequence>MKKVKLWTIQNELGWGELNKLGVLKAKEEYVYSEFKEGYDWMKLQMNKRIGEVVDKEQYPIWAWYQHTDNNKKKPDLRKSGFLPSGEVGYRIEIEKDINDILMSDFVLWHWPLCYKEYIATSEREILELDKGLDSVKRTRFEVEKSWEKIFDMDFNLEYYTSSFENKKIQATFWELKKEEILKVDRFISK</sequence>
<dbReference type="OrthoDB" id="286252at2"/>
<name>A0A4R6TBM3_9FLAO</name>
<dbReference type="Pfam" id="PF12952">
    <property type="entry name" value="DUF3841"/>
    <property type="match status" value="1"/>
</dbReference>
<protein>
    <submittedName>
        <fullName evidence="1">Uncharacterized protein DUF3841</fullName>
    </submittedName>
</protein>
<comment type="caution">
    <text evidence="1">The sequence shown here is derived from an EMBL/GenBank/DDBJ whole genome shotgun (WGS) entry which is preliminary data.</text>
</comment>
<gene>
    <name evidence="1" type="ORF">DFQ07_2359</name>
</gene>
<evidence type="ECO:0000313" key="1">
    <source>
        <dbReference type="EMBL" id="TDQ23829.1"/>
    </source>
</evidence>